<feature type="region of interest" description="Disordered" evidence="6">
    <location>
        <begin position="760"/>
        <end position="798"/>
    </location>
</feature>
<comment type="caution">
    <text evidence="8">The sequence shown here is derived from an EMBL/GenBank/DDBJ whole genome shotgun (WGS) entry which is preliminary data.</text>
</comment>
<dbReference type="GO" id="GO:0008270">
    <property type="term" value="F:zinc ion binding"/>
    <property type="evidence" value="ECO:0007669"/>
    <property type="project" value="UniProtKB-KW"/>
</dbReference>
<feature type="compositionally biased region" description="Acidic residues" evidence="6">
    <location>
        <begin position="661"/>
        <end position="673"/>
    </location>
</feature>
<evidence type="ECO:0000256" key="3">
    <source>
        <dbReference type="ARBA" id="ARBA00022771"/>
    </source>
</evidence>
<feature type="domain" description="C2H2-type" evidence="7">
    <location>
        <begin position="611"/>
        <end position="639"/>
    </location>
</feature>
<keyword evidence="3 5" id="KW-0863">Zinc-finger</keyword>
<dbReference type="PANTHER" id="PTHR24379:SF121">
    <property type="entry name" value="C2H2-TYPE DOMAIN-CONTAINING PROTEIN"/>
    <property type="match status" value="1"/>
</dbReference>
<feature type="compositionally biased region" description="Basic and acidic residues" evidence="6">
    <location>
        <begin position="513"/>
        <end position="532"/>
    </location>
</feature>
<evidence type="ECO:0000259" key="7">
    <source>
        <dbReference type="PROSITE" id="PS50157"/>
    </source>
</evidence>
<dbReference type="EMBL" id="JADYXP020000003">
    <property type="protein sequence ID" value="KAL0129309.1"/>
    <property type="molecule type" value="Genomic_DNA"/>
</dbReference>
<feature type="compositionally biased region" description="Polar residues" evidence="6">
    <location>
        <begin position="644"/>
        <end position="654"/>
    </location>
</feature>
<dbReference type="InterPro" id="IPR013087">
    <property type="entry name" value="Znf_C2H2_type"/>
</dbReference>
<keyword evidence="1" id="KW-0479">Metal-binding</keyword>
<evidence type="ECO:0000256" key="1">
    <source>
        <dbReference type="ARBA" id="ARBA00022723"/>
    </source>
</evidence>
<feature type="domain" description="C2H2-type" evidence="7">
    <location>
        <begin position="737"/>
        <end position="764"/>
    </location>
</feature>
<reference evidence="8 9" key="1">
    <citation type="submission" date="2023-03" db="EMBL/GenBank/DDBJ databases">
        <title>High recombination rates correlate with genetic variation in Cardiocondyla obscurior ants.</title>
        <authorList>
            <person name="Errbii M."/>
        </authorList>
    </citation>
    <scope>NUCLEOTIDE SEQUENCE [LARGE SCALE GENOMIC DNA]</scope>
    <source>
        <strain evidence="8">Alpha-2009</strain>
        <tissue evidence="8">Whole body</tissue>
    </source>
</reference>
<feature type="region of interest" description="Disordered" evidence="6">
    <location>
        <begin position="506"/>
        <end position="551"/>
    </location>
</feature>
<protein>
    <recommendedName>
        <fullName evidence="7">C2H2-type domain-containing protein</fullName>
    </recommendedName>
</protein>
<feature type="compositionally biased region" description="Basic residues" evidence="6">
    <location>
        <begin position="631"/>
        <end position="643"/>
    </location>
</feature>
<keyword evidence="9" id="KW-1185">Reference proteome</keyword>
<evidence type="ECO:0000256" key="6">
    <source>
        <dbReference type="SAM" id="MobiDB-lite"/>
    </source>
</evidence>
<keyword evidence="4" id="KW-0862">Zinc</keyword>
<feature type="region of interest" description="Disordered" evidence="6">
    <location>
        <begin position="631"/>
        <end position="693"/>
    </location>
</feature>
<dbReference type="SUPFAM" id="SSF57667">
    <property type="entry name" value="beta-beta-alpha zinc fingers"/>
    <property type="match status" value="1"/>
</dbReference>
<dbReference type="PROSITE" id="PS50157">
    <property type="entry name" value="ZINC_FINGER_C2H2_2"/>
    <property type="match status" value="3"/>
</dbReference>
<gene>
    <name evidence="8" type="ORF">PUN28_004186</name>
</gene>
<name>A0AAW2GPZ0_9HYME</name>
<dbReference type="SMART" id="SM00355">
    <property type="entry name" value="ZnF_C2H2"/>
    <property type="match status" value="4"/>
</dbReference>
<feature type="compositionally biased region" description="Basic residues" evidence="6">
    <location>
        <begin position="772"/>
        <end position="798"/>
    </location>
</feature>
<dbReference type="Proteomes" id="UP001430953">
    <property type="component" value="Unassembled WGS sequence"/>
</dbReference>
<accession>A0AAW2GPZ0</accession>
<dbReference type="PANTHER" id="PTHR24379">
    <property type="entry name" value="KRAB AND ZINC FINGER DOMAIN-CONTAINING"/>
    <property type="match status" value="1"/>
</dbReference>
<evidence type="ECO:0000313" key="8">
    <source>
        <dbReference type="EMBL" id="KAL0129309.1"/>
    </source>
</evidence>
<dbReference type="Gene3D" id="3.30.160.60">
    <property type="entry name" value="Classic Zinc Finger"/>
    <property type="match status" value="2"/>
</dbReference>
<evidence type="ECO:0000256" key="4">
    <source>
        <dbReference type="ARBA" id="ARBA00022833"/>
    </source>
</evidence>
<evidence type="ECO:0000256" key="2">
    <source>
        <dbReference type="ARBA" id="ARBA00022737"/>
    </source>
</evidence>
<dbReference type="AlphaFoldDB" id="A0AAW2GPZ0"/>
<evidence type="ECO:0000313" key="9">
    <source>
        <dbReference type="Proteomes" id="UP001430953"/>
    </source>
</evidence>
<organism evidence="8 9">
    <name type="scientific">Cardiocondyla obscurior</name>
    <dbReference type="NCBI Taxonomy" id="286306"/>
    <lineage>
        <taxon>Eukaryota</taxon>
        <taxon>Metazoa</taxon>
        <taxon>Ecdysozoa</taxon>
        <taxon>Arthropoda</taxon>
        <taxon>Hexapoda</taxon>
        <taxon>Insecta</taxon>
        <taxon>Pterygota</taxon>
        <taxon>Neoptera</taxon>
        <taxon>Endopterygota</taxon>
        <taxon>Hymenoptera</taxon>
        <taxon>Apocrita</taxon>
        <taxon>Aculeata</taxon>
        <taxon>Formicoidea</taxon>
        <taxon>Formicidae</taxon>
        <taxon>Myrmicinae</taxon>
        <taxon>Cardiocondyla</taxon>
    </lineage>
</organism>
<feature type="compositionally biased region" description="Acidic residues" evidence="6">
    <location>
        <begin position="537"/>
        <end position="546"/>
    </location>
</feature>
<feature type="domain" description="C2H2-type" evidence="7">
    <location>
        <begin position="706"/>
        <end position="733"/>
    </location>
</feature>
<keyword evidence="2" id="KW-0677">Repeat</keyword>
<proteinExistence type="predicted"/>
<dbReference type="PROSITE" id="PS00028">
    <property type="entry name" value="ZINC_FINGER_C2H2_1"/>
    <property type="match status" value="3"/>
</dbReference>
<evidence type="ECO:0000256" key="5">
    <source>
        <dbReference type="PROSITE-ProRule" id="PRU00042"/>
    </source>
</evidence>
<sequence length="798" mass="92891">MSFTSEFEVCESVKSQETIKSEFMESKLKNYEVTSKEESIEKNQITYEEIVNANGHLPDKANSLIASTVCLEDSLKSCSDVINELKQSQADNNLSTAEEWYSDINTPDLENEIKAEEQEDDEETIATFVTAAGQQLALYAVENSEEIFAVTVYDESDKPPSNFQFLMKSDVERLIGQGAVRTVKKPSQMKKRVITTQPPIFYHKEKSEVNDKTSIYDTSVNYKKNVVQKRNRIERYYEARQRYSDFKINSKFSDNVHATIDKQSDITYLMMDNNFENIADQPDKCQDNFEDELIEHSTVQYIFLEADHQSDSELTFDEVQMTLRNMKKSLETNKKFNKSLNDQSNIEKDNTCLMKDELSLSKNESELESHMSLQSPVDQTYSSILENKHQLDDTLTDLPPSTTASIPQTPLKVKRSRKQQLISVNRDDGEIIIQPASMVNEELTRKKRITRRRQLSSQIRVGMTSTKRFKQTKRMKRTKQREVVEVIDLDIDEEDQQTSRNVMEITLDDNDNDGDKYSSDKENEIIMVRDSDSNGSNDEDDDEHEENDWRSSEHLTKLNGAIRCEYCSRNFRYRRTFNMHLLVCQKSPTKTLNLSKRNVKSKKHQKVKKQFTCKICQEKFDVVVALARHSRAMHSQRKKHKLNHSSAKTPSKSVQQKEEETTTEEEKDEEESVNESSPTKKELNMLARVKKRRKQRINYSLDTKKLNCVDCGRWFPSTAQLNAHSLQHDTKKSEKLHKCHICKKLIKSRLLFLRHLKMHNDTKSNSDSSSRMLRRKLRARPSTRKIASPRKRGRPRKF</sequence>
<dbReference type="InterPro" id="IPR036236">
    <property type="entry name" value="Znf_C2H2_sf"/>
</dbReference>